<evidence type="ECO:0000256" key="4">
    <source>
        <dbReference type="ARBA" id="ARBA00023136"/>
    </source>
</evidence>
<dbReference type="OrthoDB" id="194139at2759"/>
<evidence type="ECO:0000256" key="5">
    <source>
        <dbReference type="SAM" id="MobiDB-lite"/>
    </source>
</evidence>
<sequence>MTSSAHQDERRPLLQGSPTRGEHDGAPLRSVDGSNGPWRRFLQLLPFLLMFTAVEVGASLLSIAESQIIEGVVCRKYYPDVFESSVDPRCKNEDVQSELSMLQGWELPFALVPGLLTTIPYGIVADKYGRKLVLILSLIGVALSQFVDLVVCRFPDTFDIRLIWLGASMSVVGGGPFVFTAMMFTMASDISTEAQRSTTFFHLTAMAIAGQLVAAPLAFVAMARGEWFAASVGFLCVPTAILVAIASPETQRKGSAVHGETTPQDDLPGTVAGKSSITWGALRPKISNAVREAFGSIRCLFWENKRLGLLLLTFLFTTLGRYVSIIQMQYVTKRFSWSWSQAGLLSSITAGMNLILVVSILPFASRVLLGKMQLSPLFKDLWIARASIVALVVGSFGIGIANQSVLLLFSLAIYSLGAGYTPAMRSLLALVAEDQHVGMLFTALSVLENFGNLIAGPLMATTFRIGLSWGEPWIGLPFIAAACLLACGAAIVFGVSFSRKDDKTKVVDDQDEAA</sequence>
<feature type="transmembrane region" description="Helical" evidence="6">
    <location>
        <begin position="381"/>
        <end position="401"/>
    </location>
</feature>
<dbReference type="Gene3D" id="1.20.1250.20">
    <property type="entry name" value="MFS general substrate transporter like domains"/>
    <property type="match status" value="1"/>
</dbReference>
<feature type="transmembrane region" description="Helical" evidence="6">
    <location>
        <begin position="199"/>
        <end position="221"/>
    </location>
</feature>
<feature type="transmembrane region" description="Helical" evidence="6">
    <location>
        <begin position="227"/>
        <end position="246"/>
    </location>
</feature>
<dbReference type="InterPro" id="IPR011701">
    <property type="entry name" value="MFS"/>
</dbReference>
<dbReference type="GeneID" id="28844165"/>
<feature type="region of interest" description="Disordered" evidence="5">
    <location>
        <begin position="1"/>
        <end position="31"/>
    </location>
</feature>
<keyword evidence="4 6" id="KW-0472">Membrane</keyword>
<evidence type="ECO:0000256" key="3">
    <source>
        <dbReference type="ARBA" id="ARBA00022989"/>
    </source>
</evidence>
<keyword evidence="3 6" id="KW-1133">Transmembrane helix</keyword>
<feature type="transmembrane region" description="Helical" evidence="6">
    <location>
        <begin position="472"/>
        <end position="495"/>
    </location>
</feature>
<dbReference type="Pfam" id="PF07690">
    <property type="entry name" value="MFS_1"/>
    <property type="match status" value="1"/>
</dbReference>
<dbReference type="KEGG" id="pchm:VFPPC_00077"/>
<feature type="compositionally biased region" description="Basic and acidic residues" evidence="5">
    <location>
        <begin position="1"/>
        <end position="12"/>
    </location>
</feature>
<dbReference type="Proteomes" id="UP000078397">
    <property type="component" value="Unassembled WGS sequence"/>
</dbReference>
<comment type="subcellular location">
    <subcellularLocation>
        <location evidence="1">Membrane</location>
        <topology evidence="1">Multi-pass membrane protein</topology>
    </subcellularLocation>
</comment>
<organism evidence="7 8">
    <name type="scientific">Pochonia chlamydosporia 170</name>
    <dbReference type="NCBI Taxonomy" id="1380566"/>
    <lineage>
        <taxon>Eukaryota</taxon>
        <taxon>Fungi</taxon>
        <taxon>Dikarya</taxon>
        <taxon>Ascomycota</taxon>
        <taxon>Pezizomycotina</taxon>
        <taxon>Sordariomycetes</taxon>
        <taxon>Hypocreomycetidae</taxon>
        <taxon>Hypocreales</taxon>
        <taxon>Clavicipitaceae</taxon>
        <taxon>Pochonia</taxon>
    </lineage>
</organism>
<reference evidence="7 8" key="1">
    <citation type="journal article" date="2016" name="PLoS Pathog.">
        <title>Biosynthesis of antibiotic leucinostatins in bio-control fungus Purpureocillium lilacinum and their inhibition on phytophthora revealed by genome mining.</title>
        <authorList>
            <person name="Wang G."/>
            <person name="Liu Z."/>
            <person name="Lin R."/>
            <person name="Li E."/>
            <person name="Mao Z."/>
            <person name="Ling J."/>
            <person name="Yang Y."/>
            <person name="Yin W.B."/>
            <person name="Xie B."/>
        </authorList>
    </citation>
    <scope>NUCLEOTIDE SEQUENCE [LARGE SCALE GENOMIC DNA]</scope>
    <source>
        <strain evidence="7">170</strain>
    </source>
</reference>
<evidence type="ECO:0000256" key="6">
    <source>
        <dbReference type="SAM" id="Phobius"/>
    </source>
</evidence>
<feature type="transmembrane region" description="Helical" evidence="6">
    <location>
        <begin position="307"/>
        <end position="330"/>
    </location>
</feature>
<dbReference type="AlphaFoldDB" id="A0A179G2B4"/>
<evidence type="ECO:0000256" key="2">
    <source>
        <dbReference type="ARBA" id="ARBA00022692"/>
    </source>
</evidence>
<feature type="transmembrane region" description="Helical" evidence="6">
    <location>
        <begin position="163"/>
        <end position="187"/>
    </location>
</feature>
<dbReference type="RefSeq" id="XP_018148088.1">
    <property type="nucleotide sequence ID" value="XM_018280171.1"/>
</dbReference>
<name>A0A179G2B4_METCM</name>
<accession>A0A179G2B4</accession>
<dbReference type="SUPFAM" id="SSF103473">
    <property type="entry name" value="MFS general substrate transporter"/>
    <property type="match status" value="1"/>
</dbReference>
<feature type="transmembrane region" description="Helical" evidence="6">
    <location>
        <begin position="107"/>
        <end position="125"/>
    </location>
</feature>
<dbReference type="EMBL" id="LSBJ02000001">
    <property type="protein sequence ID" value="OAQ72005.1"/>
    <property type="molecule type" value="Genomic_DNA"/>
</dbReference>
<feature type="transmembrane region" description="Helical" evidence="6">
    <location>
        <begin position="350"/>
        <end position="369"/>
    </location>
</feature>
<dbReference type="GO" id="GO:0022857">
    <property type="term" value="F:transmembrane transporter activity"/>
    <property type="evidence" value="ECO:0007669"/>
    <property type="project" value="InterPro"/>
</dbReference>
<gene>
    <name evidence="7" type="ORF">VFPPC_00077</name>
</gene>
<keyword evidence="8" id="KW-1185">Reference proteome</keyword>
<protein>
    <submittedName>
        <fullName evidence="7">MFS transporter</fullName>
    </submittedName>
</protein>
<feature type="transmembrane region" description="Helical" evidence="6">
    <location>
        <begin position="44"/>
        <end position="63"/>
    </location>
</feature>
<comment type="caution">
    <text evidence="7">The sequence shown here is derived from an EMBL/GenBank/DDBJ whole genome shotgun (WGS) entry which is preliminary data.</text>
</comment>
<evidence type="ECO:0000313" key="7">
    <source>
        <dbReference type="EMBL" id="OAQ72005.1"/>
    </source>
</evidence>
<dbReference type="STRING" id="1380566.A0A179G2B4"/>
<evidence type="ECO:0000313" key="8">
    <source>
        <dbReference type="Proteomes" id="UP000078397"/>
    </source>
</evidence>
<dbReference type="PANTHER" id="PTHR23507:SF1">
    <property type="entry name" value="FI18259P1-RELATED"/>
    <property type="match status" value="1"/>
</dbReference>
<keyword evidence="2 6" id="KW-0812">Transmembrane</keyword>
<feature type="transmembrane region" description="Helical" evidence="6">
    <location>
        <begin position="132"/>
        <end position="151"/>
    </location>
</feature>
<dbReference type="PANTHER" id="PTHR23507">
    <property type="entry name" value="ZGC:174356"/>
    <property type="match status" value="1"/>
</dbReference>
<feature type="transmembrane region" description="Helical" evidence="6">
    <location>
        <begin position="440"/>
        <end position="460"/>
    </location>
</feature>
<evidence type="ECO:0000256" key="1">
    <source>
        <dbReference type="ARBA" id="ARBA00004141"/>
    </source>
</evidence>
<feature type="transmembrane region" description="Helical" evidence="6">
    <location>
        <begin position="407"/>
        <end position="428"/>
    </location>
</feature>
<proteinExistence type="predicted"/>
<dbReference type="InterPro" id="IPR036259">
    <property type="entry name" value="MFS_trans_sf"/>
</dbReference>
<dbReference type="GO" id="GO:0016020">
    <property type="term" value="C:membrane"/>
    <property type="evidence" value="ECO:0007669"/>
    <property type="project" value="UniProtKB-SubCell"/>
</dbReference>